<accession>A0A485KAN9</accession>
<evidence type="ECO:0000313" key="3">
    <source>
        <dbReference type="EMBL" id="VFT80288.1"/>
    </source>
</evidence>
<dbReference type="Gene3D" id="2.30.30.140">
    <property type="match status" value="1"/>
</dbReference>
<protein>
    <submittedName>
        <fullName evidence="3">Aste57867_3112 protein</fullName>
    </submittedName>
</protein>
<dbReference type="AlphaFoldDB" id="A0A485KAN9"/>
<keyword evidence="4" id="KW-1185">Reference proteome</keyword>
<evidence type="ECO:0000256" key="1">
    <source>
        <dbReference type="SAM" id="MobiDB-lite"/>
    </source>
</evidence>
<sequence>MSEYDESFEEFEEEVASSTSRSRSPRRSPVKPRAVEAIAETSYEDDEFESSSPVKGSAAPASFSFPPAAAAFSVGEHVQVYWRDEDAWFPGIVQAHDATQGFFVKYEDGDEQWEDEQFIRGVAKVVGAVASARQLPPAASLQVVAGSDVHASDVLPSMSVLNRVLAPRPYKAVADHYTMEKVARPYKSVASHPESSSMFLTPRKFTSAMEQCPDCKARAYDRVLLASQGAMASTSFEVYGERPSDHRFLRPNVVEQESQTHLHLPSGTA</sequence>
<evidence type="ECO:0000313" key="4">
    <source>
        <dbReference type="Proteomes" id="UP000332933"/>
    </source>
</evidence>
<proteinExistence type="predicted"/>
<reference evidence="2" key="2">
    <citation type="submission" date="2019-06" db="EMBL/GenBank/DDBJ databases">
        <title>Genomics analysis of Aphanomyces spp. identifies a new class of oomycete effector associated with host adaptation.</title>
        <authorList>
            <person name="Gaulin E."/>
        </authorList>
    </citation>
    <scope>NUCLEOTIDE SEQUENCE</scope>
    <source>
        <strain evidence="2">CBS 578.67</strain>
    </source>
</reference>
<dbReference type="CDD" id="cd20404">
    <property type="entry name" value="Tudor_Agenet_AtEML-like"/>
    <property type="match status" value="1"/>
</dbReference>
<dbReference type="EMBL" id="VJMH01000503">
    <property type="protein sequence ID" value="KAF0715890.1"/>
    <property type="molecule type" value="Genomic_DNA"/>
</dbReference>
<name>A0A485KAN9_9STRA</name>
<organism evidence="3 4">
    <name type="scientific">Aphanomyces stellatus</name>
    <dbReference type="NCBI Taxonomy" id="120398"/>
    <lineage>
        <taxon>Eukaryota</taxon>
        <taxon>Sar</taxon>
        <taxon>Stramenopiles</taxon>
        <taxon>Oomycota</taxon>
        <taxon>Saprolegniomycetes</taxon>
        <taxon>Saprolegniales</taxon>
        <taxon>Verrucalvaceae</taxon>
        <taxon>Aphanomyces</taxon>
    </lineage>
</organism>
<gene>
    <name evidence="3" type="primary">Aste57867_3112</name>
    <name evidence="2" type="ORF">As57867_003103</name>
    <name evidence="3" type="ORF">ASTE57867_3112</name>
</gene>
<feature type="compositionally biased region" description="Acidic residues" evidence="1">
    <location>
        <begin position="1"/>
        <end position="15"/>
    </location>
</feature>
<dbReference type="OrthoDB" id="79171at2759"/>
<reference evidence="3 4" key="1">
    <citation type="submission" date="2019-03" db="EMBL/GenBank/DDBJ databases">
        <authorList>
            <person name="Gaulin E."/>
            <person name="Dumas B."/>
        </authorList>
    </citation>
    <scope>NUCLEOTIDE SEQUENCE [LARGE SCALE GENOMIC DNA]</scope>
    <source>
        <strain evidence="3">CBS 568.67</strain>
    </source>
</reference>
<evidence type="ECO:0000313" key="2">
    <source>
        <dbReference type="EMBL" id="KAF0715890.1"/>
    </source>
</evidence>
<feature type="region of interest" description="Disordered" evidence="1">
    <location>
        <begin position="1"/>
        <end position="56"/>
    </location>
</feature>
<dbReference type="Proteomes" id="UP000332933">
    <property type="component" value="Unassembled WGS sequence"/>
</dbReference>
<dbReference type="EMBL" id="CAADRA010000503">
    <property type="protein sequence ID" value="VFT80288.1"/>
    <property type="molecule type" value="Genomic_DNA"/>
</dbReference>